<evidence type="ECO:0000313" key="6">
    <source>
        <dbReference type="Proteomes" id="UP001174691"/>
    </source>
</evidence>
<protein>
    <recommendedName>
        <fullName evidence="2">alpha-galactosidase</fullName>
        <ecNumber evidence="2">3.2.1.22</ecNumber>
    </recommendedName>
</protein>
<dbReference type="Pfam" id="PF03537">
    <property type="entry name" value="Glyco_hydro_114"/>
    <property type="match status" value="1"/>
</dbReference>
<dbReference type="EC" id="3.2.1.22" evidence="2"/>
<dbReference type="InterPro" id="IPR004352">
    <property type="entry name" value="GH114_TIM-barrel"/>
</dbReference>
<evidence type="ECO:0000256" key="2">
    <source>
        <dbReference type="ARBA" id="ARBA00012755"/>
    </source>
</evidence>
<keyword evidence="3" id="KW-0732">Signal</keyword>
<keyword evidence="6" id="KW-1185">Reference proteome</keyword>
<evidence type="ECO:0000259" key="4">
    <source>
        <dbReference type="Pfam" id="PF03537"/>
    </source>
</evidence>
<name>A0AA38S5W2_9PEZI</name>
<dbReference type="InterPro" id="IPR013785">
    <property type="entry name" value="Aldolase_TIM"/>
</dbReference>
<dbReference type="PANTHER" id="PTHR35273">
    <property type="entry name" value="ALPHA-1,4 POLYGALACTOSAMINIDASE, PUTATIVE (AFU_ORTHOLOGUE AFUA_3G07890)-RELATED"/>
    <property type="match status" value="1"/>
</dbReference>
<dbReference type="Proteomes" id="UP001174691">
    <property type="component" value="Unassembled WGS sequence"/>
</dbReference>
<dbReference type="Gene3D" id="3.20.20.70">
    <property type="entry name" value="Aldolase class I"/>
    <property type="match status" value="1"/>
</dbReference>
<evidence type="ECO:0000313" key="5">
    <source>
        <dbReference type="EMBL" id="KAJ9156825.1"/>
    </source>
</evidence>
<dbReference type="AlphaFoldDB" id="A0AA38S5W2"/>
<organism evidence="5 6">
    <name type="scientific">Coniochaeta hoffmannii</name>
    <dbReference type="NCBI Taxonomy" id="91930"/>
    <lineage>
        <taxon>Eukaryota</taxon>
        <taxon>Fungi</taxon>
        <taxon>Dikarya</taxon>
        <taxon>Ascomycota</taxon>
        <taxon>Pezizomycotina</taxon>
        <taxon>Sordariomycetes</taxon>
        <taxon>Sordariomycetidae</taxon>
        <taxon>Coniochaetales</taxon>
        <taxon>Coniochaetaceae</taxon>
        <taxon>Coniochaeta</taxon>
    </lineage>
</organism>
<reference evidence="5" key="1">
    <citation type="submission" date="2022-07" db="EMBL/GenBank/DDBJ databases">
        <title>Fungi with potential for degradation of polypropylene.</title>
        <authorList>
            <person name="Gostincar C."/>
        </authorList>
    </citation>
    <scope>NUCLEOTIDE SEQUENCE</scope>
    <source>
        <strain evidence="5">EXF-13287</strain>
    </source>
</reference>
<dbReference type="InterPro" id="IPR017853">
    <property type="entry name" value="GH"/>
</dbReference>
<evidence type="ECO:0000256" key="3">
    <source>
        <dbReference type="SAM" id="SignalP"/>
    </source>
</evidence>
<gene>
    <name evidence="5" type="ORF">NKR19_g4142</name>
</gene>
<accession>A0AA38S5W2</accession>
<comment type="catalytic activity">
    <reaction evidence="1">
        <text>Hydrolysis of terminal, non-reducing alpha-D-galactose residues in alpha-D-galactosides, including galactose oligosaccharides, galactomannans and galactolipids.</text>
        <dbReference type="EC" id="3.2.1.22"/>
    </reaction>
</comment>
<feature type="chain" id="PRO_5041395330" description="alpha-galactosidase" evidence="3">
    <location>
        <begin position="22"/>
        <end position="539"/>
    </location>
</feature>
<proteinExistence type="predicted"/>
<dbReference type="GO" id="GO:0004557">
    <property type="term" value="F:alpha-galactosidase activity"/>
    <property type="evidence" value="ECO:0007669"/>
    <property type="project" value="UniProtKB-EC"/>
</dbReference>
<dbReference type="EMBL" id="JANBVN010000050">
    <property type="protein sequence ID" value="KAJ9156825.1"/>
    <property type="molecule type" value="Genomic_DNA"/>
</dbReference>
<dbReference type="PANTHER" id="PTHR35273:SF2">
    <property type="entry name" value="ALPHA-GALACTOSIDASE"/>
    <property type="match status" value="1"/>
</dbReference>
<comment type="caution">
    <text evidence="5">The sequence shown here is derived from an EMBL/GenBank/DDBJ whole genome shotgun (WGS) entry which is preliminary data.</text>
</comment>
<feature type="signal peptide" evidence="3">
    <location>
        <begin position="1"/>
        <end position="21"/>
    </location>
</feature>
<keyword evidence="5" id="KW-0378">Hydrolase</keyword>
<feature type="domain" description="Glycoside-hydrolase family GH114 TIM-barrel" evidence="4">
    <location>
        <begin position="302"/>
        <end position="512"/>
    </location>
</feature>
<sequence length="539" mass="58955">MRSSPSALALGLMAAAGLTQATMIPNAALGFSLPAKGETIARDSQARPYGKRTMIPNAELGFTLPQPESKVVERDNSERKYEKRTMIPNAKLGFTLPEPESKVVERGDPGAKYEKKTMIPNAELGFTLPAAEAKVSKRDDGVRKYEKRTMIPNAQLGFELPAAESKVVERDNSERKYERRTMIPNSELGFELPVPETKREIPGSRYEKRTMIPNCELGFTLPAAEAKVIERGDTVRKYEKRTMIPNAELGFNLPSDPKLASRSAAWQRRTMITNSELHFTLPQAGAQVEARAAPWQPAVGASWQIVLSNSLELNNGAASAVAPGVDIYDIDLFDNTAQGTDGSRIAALHAQGKKVICYFSAGTYEPNRPDSSKFTSADLGKELPDWPGEKWLKLSSANVRSIMSNRIAIASQMGCDGVDPDNVDGYDNNNGLNLEESDSIDFMKFLAAEAASNNLAIGLKNAGSIVEEVLPYVQFSVNEECVANKECADFQAFIDAGKPVFHIEYPVRIPKFSTVIKTLDLDGWVEYCDGTTATTAVEA</sequence>
<dbReference type="SUPFAM" id="SSF51445">
    <property type="entry name" value="(Trans)glycosidases"/>
    <property type="match status" value="1"/>
</dbReference>
<evidence type="ECO:0000256" key="1">
    <source>
        <dbReference type="ARBA" id="ARBA00001255"/>
    </source>
</evidence>